<reference evidence="3 4" key="1">
    <citation type="submission" date="2014-07" db="EMBL/GenBank/DDBJ databases">
        <authorList>
            <person name="Zhang J.E."/>
            <person name="Yang H."/>
            <person name="Guo J."/>
            <person name="Deng Z."/>
            <person name="Luo H."/>
            <person name="Luo M."/>
            <person name="Zhao B."/>
        </authorList>
    </citation>
    <scope>NUCLEOTIDE SEQUENCE [LARGE SCALE GENOMIC DNA]</scope>
    <source>
        <strain evidence="3 4">1CP</strain>
    </source>
</reference>
<dbReference type="Gene3D" id="3.90.226.10">
    <property type="entry name" value="2-enoyl-CoA Hydratase, Chain A, domain 1"/>
    <property type="match status" value="1"/>
</dbReference>
<evidence type="ECO:0000313" key="4">
    <source>
        <dbReference type="Proteomes" id="UP000186108"/>
    </source>
</evidence>
<name>A0A1B1K8H2_RHOOP</name>
<comment type="similarity">
    <text evidence="1">Belongs to the enoyl-CoA hydratase/isomerase family.</text>
</comment>
<proteinExistence type="inferred from homology"/>
<dbReference type="PANTHER" id="PTHR43459:SF3">
    <property type="entry name" value="ENOYL-COA HYDRATASE ECHA15 (ENOYL HYDRASE) (UNSATURATED ACYL-COA HYDRATASE) (CROTONASE)-RELATED"/>
    <property type="match status" value="1"/>
</dbReference>
<gene>
    <name evidence="3" type="ORF">R1CP_20900</name>
</gene>
<dbReference type="Gene3D" id="1.10.12.10">
    <property type="entry name" value="Lyase 2-enoyl-coa Hydratase, Chain A, domain 2"/>
    <property type="match status" value="1"/>
</dbReference>
<dbReference type="NCBIfam" id="NF005595">
    <property type="entry name" value="PRK07327.1"/>
    <property type="match status" value="1"/>
</dbReference>
<dbReference type="RefSeq" id="WP_065491473.1">
    <property type="nucleotide sequence ID" value="NZ_CP009111.1"/>
</dbReference>
<dbReference type="EMBL" id="CP009111">
    <property type="protein sequence ID" value="ANS28858.1"/>
    <property type="molecule type" value="Genomic_DNA"/>
</dbReference>
<dbReference type="Pfam" id="PF00378">
    <property type="entry name" value="ECH_1"/>
    <property type="match status" value="1"/>
</dbReference>
<dbReference type="InterPro" id="IPR029045">
    <property type="entry name" value="ClpP/crotonase-like_dom_sf"/>
</dbReference>
<dbReference type="PATRIC" id="fig|37919.13.peg.4399"/>
<dbReference type="InterPro" id="IPR001753">
    <property type="entry name" value="Enoyl-CoA_hydra/iso"/>
</dbReference>
<dbReference type="SUPFAM" id="SSF52096">
    <property type="entry name" value="ClpP/crotonase"/>
    <property type="match status" value="1"/>
</dbReference>
<dbReference type="Proteomes" id="UP000186108">
    <property type="component" value="Chromosome"/>
</dbReference>
<dbReference type="PANTHER" id="PTHR43459">
    <property type="entry name" value="ENOYL-COA HYDRATASE"/>
    <property type="match status" value="1"/>
</dbReference>
<evidence type="ECO:0000256" key="1">
    <source>
        <dbReference type="ARBA" id="ARBA00005254"/>
    </source>
</evidence>
<organism evidence="3 4">
    <name type="scientific">Rhodococcus opacus</name>
    <name type="common">Nocardia opaca</name>
    <dbReference type="NCBI Taxonomy" id="37919"/>
    <lineage>
        <taxon>Bacteria</taxon>
        <taxon>Bacillati</taxon>
        <taxon>Actinomycetota</taxon>
        <taxon>Actinomycetes</taxon>
        <taxon>Mycobacteriales</taxon>
        <taxon>Nocardiaceae</taxon>
        <taxon>Rhodococcus</taxon>
    </lineage>
</organism>
<dbReference type="CDD" id="cd06558">
    <property type="entry name" value="crotonase-like"/>
    <property type="match status" value="1"/>
</dbReference>
<sequence>MSTLAADDIFSRYPKEILIERKPNGVLLITINRPERLNSLTMPMFKHLSEIWEDVDRDPQTRVAVITGAGRGFCTGMDVRQPDPTLDDAIELMEDERRRIMSLLNMDKPLISAINGPAVGWGLSMALLADISVAADDALLLDGHTRIGVVAGDHSSLIWPLLAGMAKTKYYQLTSASLTGAEAERIGLVSLTEPKDAVLGRALAIADDLAQGSQQAIRWTKRSLNSGWLTNALPQQELSAALETLNFAGADYAEARQAFREGRPAQFPSARRDNHSVFDSPATQEVAR</sequence>
<dbReference type="InterPro" id="IPR014748">
    <property type="entry name" value="Enoyl-CoA_hydra_C"/>
</dbReference>
<keyword evidence="3" id="KW-0456">Lyase</keyword>
<feature type="region of interest" description="Disordered" evidence="2">
    <location>
        <begin position="262"/>
        <end position="288"/>
    </location>
</feature>
<protein>
    <submittedName>
        <fullName evidence="3">Enoyl-CoA hydratase</fullName>
        <ecNumber evidence="3">4.2.1.17</ecNumber>
    </submittedName>
</protein>
<dbReference type="AlphaFoldDB" id="A0A1B1K8H2"/>
<dbReference type="EC" id="4.2.1.17" evidence="3"/>
<evidence type="ECO:0000256" key="2">
    <source>
        <dbReference type="SAM" id="MobiDB-lite"/>
    </source>
</evidence>
<accession>A0A1B1K8H2</accession>
<evidence type="ECO:0000313" key="3">
    <source>
        <dbReference type="EMBL" id="ANS28858.1"/>
    </source>
</evidence>
<dbReference type="GO" id="GO:0004300">
    <property type="term" value="F:enoyl-CoA hydratase activity"/>
    <property type="evidence" value="ECO:0007669"/>
    <property type="project" value="UniProtKB-EC"/>
</dbReference>